<evidence type="ECO:0000313" key="2">
    <source>
        <dbReference type="Proteomes" id="UP000033965"/>
    </source>
</evidence>
<protein>
    <submittedName>
        <fullName evidence="1">Uncharacterized protein</fullName>
    </submittedName>
</protein>
<dbReference type="PANTHER" id="PTHR37954:SF3">
    <property type="entry name" value="DUF169 DOMAIN-CONTAINING PROTEIN"/>
    <property type="match status" value="1"/>
</dbReference>
<proteinExistence type="predicted"/>
<dbReference type="PANTHER" id="PTHR37954">
    <property type="entry name" value="BLL4979 PROTEIN"/>
    <property type="match status" value="1"/>
</dbReference>
<reference evidence="1 2" key="1">
    <citation type="journal article" date="2015" name="Nature">
        <title>rRNA introns, odd ribosomes, and small enigmatic genomes across a large radiation of phyla.</title>
        <authorList>
            <person name="Brown C.T."/>
            <person name="Hug L.A."/>
            <person name="Thomas B.C."/>
            <person name="Sharon I."/>
            <person name="Castelle C.J."/>
            <person name="Singh A."/>
            <person name="Wilkins M.J."/>
            <person name="Williams K.H."/>
            <person name="Banfield J.F."/>
        </authorList>
    </citation>
    <scope>NUCLEOTIDE SEQUENCE [LARGE SCALE GENOMIC DNA]</scope>
</reference>
<dbReference type="AlphaFoldDB" id="A0A0G1YSD5"/>
<dbReference type="Proteomes" id="UP000033965">
    <property type="component" value="Unassembled WGS sequence"/>
</dbReference>
<comment type="caution">
    <text evidence="1">The sequence shown here is derived from an EMBL/GenBank/DDBJ whole genome shotgun (WGS) entry which is preliminary data.</text>
</comment>
<gene>
    <name evidence="1" type="ORF">UY44_C0004G0004</name>
</gene>
<name>A0A0G1YSD5_9BACT</name>
<dbReference type="EMBL" id="LCPZ01000004">
    <property type="protein sequence ID" value="KKW09289.1"/>
    <property type="molecule type" value="Genomic_DNA"/>
</dbReference>
<sequence length="246" mass="28520">MTGMNLKYRKQINLIREKLGIEKIISIRFSNIKPNQYIKFRDTACTALSRCFKNNILTYIDRKTGQLCPGGDYFLKISHISPEKVNDVYVKNEKVFQNNNVCNKFIKNLPNYPDIAKTRYILLTPLAKEKNKPDVIMMLASPSQTSRILGLSVYKKFLRPLILPALSTCASIYAPINSNRVHLNFIDYYDRYYQGKQKDGLLWKDSDLIISMPFGIFKEIIKYIPLSAHGGFRPKIKPQRFDPIKL</sequence>
<accession>A0A0G1YSD5</accession>
<evidence type="ECO:0000313" key="1">
    <source>
        <dbReference type="EMBL" id="KKW09289.1"/>
    </source>
</evidence>
<organism evidence="1 2">
    <name type="scientific">Candidatus Kaiserbacteria bacterium GW2011_GWA2_49_19</name>
    <dbReference type="NCBI Taxonomy" id="1618669"/>
    <lineage>
        <taxon>Bacteria</taxon>
        <taxon>Candidatus Kaiseribacteriota</taxon>
    </lineage>
</organism>
<dbReference type="Pfam" id="PF02596">
    <property type="entry name" value="DUF169"/>
    <property type="match status" value="1"/>
</dbReference>
<dbReference type="InterPro" id="IPR003748">
    <property type="entry name" value="DUF169"/>
</dbReference>